<reference evidence="4" key="1">
    <citation type="journal article" date="2019" name="Int. J. Syst. Evol. Microbiol.">
        <title>The Global Catalogue of Microorganisms (GCM) 10K type strain sequencing project: providing services to taxonomists for standard genome sequencing and annotation.</title>
        <authorList>
            <consortium name="The Broad Institute Genomics Platform"/>
            <consortium name="The Broad Institute Genome Sequencing Center for Infectious Disease"/>
            <person name="Wu L."/>
            <person name="Ma J."/>
        </authorList>
    </citation>
    <scope>NUCLEOTIDE SEQUENCE [LARGE SCALE GENOMIC DNA]</scope>
    <source>
        <strain evidence="4">NCAIM B.01391</strain>
    </source>
</reference>
<evidence type="ECO:0000313" key="3">
    <source>
        <dbReference type="EMBL" id="MFC5422885.1"/>
    </source>
</evidence>
<dbReference type="SUPFAM" id="SSF51306">
    <property type="entry name" value="LexA/Signal peptidase"/>
    <property type="match status" value="1"/>
</dbReference>
<keyword evidence="4" id="KW-1185">Reference proteome</keyword>
<proteinExistence type="predicted"/>
<dbReference type="Pfam" id="PF10502">
    <property type="entry name" value="Peptidase_S26"/>
    <property type="match status" value="1"/>
</dbReference>
<dbReference type="EMBL" id="JBHSLW010000052">
    <property type="protein sequence ID" value="MFC5422885.1"/>
    <property type="molecule type" value="Genomic_DNA"/>
</dbReference>
<dbReference type="Gene3D" id="2.10.109.10">
    <property type="entry name" value="Umud Fragment, subunit A"/>
    <property type="match status" value="1"/>
</dbReference>
<name>A0ABW0J028_9HYPH</name>
<keyword evidence="1" id="KW-0732">Signal</keyword>
<dbReference type="Proteomes" id="UP001596053">
    <property type="component" value="Unassembled WGS sequence"/>
</dbReference>
<evidence type="ECO:0000259" key="2">
    <source>
        <dbReference type="Pfam" id="PF10502"/>
    </source>
</evidence>
<feature type="signal peptide" evidence="1">
    <location>
        <begin position="1"/>
        <end position="18"/>
    </location>
</feature>
<feature type="domain" description="Peptidase S26" evidence="2">
    <location>
        <begin position="6"/>
        <end position="162"/>
    </location>
</feature>
<evidence type="ECO:0000256" key="1">
    <source>
        <dbReference type="SAM" id="SignalP"/>
    </source>
</evidence>
<protein>
    <submittedName>
        <fullName evidence="3">S26 family signal peptidase</fullName>
    </submittedName>
</protein>
<dbReference type="CDD" id="cd06530">
    <property type="entry name" value="S26_SPase_I"/>
    <property type="match status" value="1"/>
</dbReference>
<dbReference type="RefSeq" id="WP_377801125.1">
    <property type="nucleotide sequence ID" value="NZ_JBHSLW010000052.1"/>
</dbReference>
<feature type="chain" id="PRO_5045731730" evidence="1">
    <location>
        <begin position="19"/>
        <end position="167"/>
    </location>
</feature>
<comment type="caution">
    <text evidence="3">The sequence shown here is derived from an EMBL/GenBank/DDBJ whole genome shotgun (WGS) entry which is preliminary data.</text>
</comment>
<evidence type="ECO:0000313" key="4">
    <source>
        <dbReference type="Proteomes" id="UP001596053"/>
    </source>
</evidence>
<organism evidence="3 4">
    <name type="scientific">Bosea eneae</name>
    <dbReference type="NCBI Taxonomy" id="151454"/>
    <lineage>
        <taxon>Bacteria</taxon>
        <taxon>Pseudomonadati</taxon>
        <taxon>Pseudomonadota</taxon>
        <taxon>Alphaproteobacteria</taxon>
        <taxon>Hyphomicrobiales</taxon>
        <taxon>Boseaceae</taxon>
        <taxon>Bosea</taxon>
    </lineage>
</organism>
<accession>A0ABW0J028</accession>
<sequence>MKTMVATLVASSALGLSALLPPPPRLVWNASESVPIGLYAISSPAALKVTDLVLARPPEPLASFLADGGYLASGVPLLKRIAALPGQRVCRDRLTITIDGAPQAEARERDRLGRALPVWSGCRVIADGEVFLLNWDNPASLDGRYFGPIPAASIVGRASPVWVREEG</sequence>
<gene>
    <name evidence="3" type="ORF">ACFPOB_25330</name>
</gene>
<dbReference type="InterPro" id="IPR019533">
    <property type="entry name" value="Peptidase_S26"/>
</dbReference>
<dbReference type="InterPro" id="IPR036286">
    <property type="entry name" value="LexA/Signal_pep-like_sf"/>
</dbReference>